<dbReference type="PROSITE" id="PS51257">
    <property type="entry name" value="PROKAR_LIPOPROTEIN"/>
    <property type="match status" value="1"/>
</dbReference>
<dbReference type="Proteomes" id="UP000747542">
    <property type="component" value="Unassembled WGS sequence"/>
</dbReference>
<keyword evidence="1" id="KW-0812">Transmembrane</keyword>
<feature type="transmembrane region" description="Helical" evidence="1">
    <location>
        <begin position="69"/>
        <end position="92"/>
    </location>
</feature>
<keyword evidence="3" id="KW-1185">Reference proteome</keyword>
<feature type="transmembrane region" description="Helical" evidence="1">
    <location>
        <begin position="20"/>
        <end position="41"/>
    </location>
</feature>
<evidence type="ECO:0000256" key="1">
    <source>
        <dbReference type="SAM" id="Phobius"/>
    </source>
</evidence>
<comment type="caution">
    <text evidence="2">The sequence shown here is derived from an EMBL/GenBank/DDBJ whole genome shotgun (WGS) entry which is preliminary data.</text>
</comment>
<keyword evidence="1" id="KW-1133">Transmembrane helix</keyword>
<dbReference type="EMBL" id="JAHLQT010005701">
    <property type="protein sequence ID" value="KAG7175539.1"/>
    <property type="molecule type" value="Genomic_DNA"/>
</dbReference>
<organism evidence="2 3">
    <name type="scientific">Homarus americanus</name>
    <name type="common">American lobster</name>
    <dbReference type="NCBI Taxonomy" id="6706"/>
    <lineage>
        <taxon>Eukaryota</taxon>
        <taxon>Metazoa</taxon>
        <taxon>Ecdysozoa</taxon>
        <taxon>Arthropoda</taxon>
        <taxon>Crustacea</taxon>
        <taxon>Multicrustacea</taxon>
        <taxon>Malacostraca</taxon>
        <taxon>Eumalacostraca</taxon>
        <taxon>Eucarida</taxon>
        <taxon>Decapoda</taxon>
        <taxon>Pleocyemata</taxon>
        <taxon>Astacidea</taxon>
        <taxon>Nephropoidea</taxon>
        <taxon>Nephropidae</taxon>
        <taxon>Homarus</taxon>
    </lineage>
</organism>
<proteinExistence type="predicted"/>
<evidence type="ECO:0000313" key="3">
    <source>
        <dbReference type="Proteomes" id="UP000747542"/>
    </source>
</evidence>
<evidence type="ECO:0000313" key="2">
    <source>
        <dbReference type="EMBL" id="KAG7175539.1"/>
    </source>
</evidence>
<reference evidence="2" key="1">
    <citation type="journal article" date="2021" name="Sci. Adv.">
        <title>The American lobster genome reveals insights on longevity, neural, and immune adaptations.</title>
        <authorList>
            <person name="Polinski J.M."/>
            <person name="Zimin A.V."/>
            <person name="Clark K.F."/>
            <person name="Kohn A.B."/>
            <person name="Sadowski N."/>
            <person name="Timp W."/>
            <person name="Ptitsyn A."/>
            <person name="Khanna P."/>
            <person name="Romanova D.Y."/>
            <person name="Williams P."/>
            <person name="Greenwood S.J."/>
            <person name="Moroz L.L."/>
            <person name="Walt D.R."/>
            <person name="Bodnar A.G."/>
        </authorList>
    </citation>
    <scope>NUCLEOTIDE SEQUENCE</scope>
    <source>
        <strain evidence="2">GMGI-L3</strain>
    </source>
</reference>
<accession>A0A8J5N9V4</accession>
<dbReference type="OrthoDB" id="10572195at2759"/>
<gene>
    <name evidence="2" type="ORF">Hamer_G022078</name>
</gene>
<name>A0A8J5N9V4_HOMAM</name>
<keyword evidence="1" id="KW-0472">Membrane</keyword>
<sequence length="139" mass="15222">MVVGVRACGAYITRTVPIGLTVGAVFTILVSCVCFGVYGSVGDCYSFDFNDLDYYDWDNYACSVYKNNLLVSAISCMVTGVVLLAIGGYFFYLLSGATEPHMPVRVGVVPGTAYVTQPQAVYIQQQAGYPQQQQQYRYT</sequence>
<dbReference type="AlphaFoldDB" id="A0A8J5N9V4"/>
<protein>
    <submittedName>
        <fullName evidence="2">Uncharacterized protein</fullName>
    </submittedName>
</protein>